<evidence type="ECO:0000313" key="4">
    <source>
        <dbReference type="Proteomes" id="UP000823749"/>
    </source>
</evidence>
<feature type="compositionally biased region" description="Low complexity" evidence="1">
    <location>
        <begin position="176"/>
        <end position="186"/>
    </location>
</feature>
<proteinExistence type="predicted"/>
<dbReference type="PANTHER" id="PTHR46033">
    <property type="entry name" value="PROTEIN MAIN-LIKE 2"/>
    <property type="match status" value="1"/>
</dbReference>
<comment type="caution">
    <text evidence="3">The sequence shown here is derived from an EMBL/GenBank/DDBJ whole genome shotgun (WGS) entry which is preliminary data.</text>
</comment>
<organism evidence="3 4">
    <name type="scientific">Rhododendron griersonianum</name>
    <dbReference type="NCBI Taxonomy" id="479676"/>
    <lineage>
        <taxon>Eukaryota</taxon>
        <taxon>Viridiplantae</taxon>
        <taxon>Streptophyta</taxon>
        <taxon>Embryophyta</taxon>
        <taxon>Tracheophyta</taxon>
        <taxon>Spermatophyta</taxon>
        <taxon>Magnoliopsida</taxon>
        <taxon>eudicotyledons</taxon>
        <taxon>Gunneridae</taxon>
        <taxon>Pentapetalae</taxon>
        <taxon>asterids</taxon>
        <taxon>Ericales</taxon>
        <taxon>Ericaceae</taxon>
        <taxon>Ericoideae</taxon>
        <taxon>Rhodoreae</taxon>
        <taxon>Rhododendron</taxon>
    </lineage>
</organism>
<dbReference type="InterPro" id="IPR044824">
    <property type="entry name" value="MAIN-like"/>
</dbReference>
<dbReference type="AlphaFoldDB" id="A0AAV6J6C2"/>
<dbReference type="GO" id="GO:0010073">
    <property type="term" value="P:meristem maintenance"/>
    <property type="evidence" value="ECO:0007669"/>
    <property type="project" value="InterPro"/>
</dbReference>
<accession>A0AAV6J6C2</accession>
<keyword evidence="4" id="KW-1185">Reference proteome</keyword>
<feature type="region of interest" description="Disordered" evidence="1">
    <location>
        <begin position="176"/>
        <end position="220"/>
    </location>
</feature>
<gene>
    <name evidence="3" type="ORF">RHGRI_024123</name>
</gene>
<dbReference type="EMBL" id="JACTNZ010000008">
    <property type="protein sequence ID" value="KAG5536592.1"/>
    <property type="molecule type" value="Genomic_DNA"/>
</dbReference>
<dbReference type="Pfam" id="PF10536">
    <property type="entry name" value="PMD"/>
    <property type="match status" value="1"/>
</dbReference>
<dbReference type="PANTHER" id="PTHR46033:SF8">
    <property type="entry name" value="PROTEIN MAINTENANCE OF MERISTEMS-LIKE"/>
    <property type="match status" value="1"/>
</dbReference>
<protein>
    <recommendedName>
        <fullName evidence="2">Aminotransferase-like plant mobile domain-containing protein</fullName>
    </recommendedName>
</protein>
<feature type="domain" description="Aminotransferase-like plant mobile" evidence="2">
    <location>
        <begin position="3"/>
        <end position="87"/>
    </location>
</feature>
<dbReference type="Proteomes" id="UP000823749">
    <property type="component" value="Chromosome 8"/>
</dbReference>
<evidence type="ECO:0000313" key="3">
    <source>
        <dbReference type="EMBL" id="KAG5536592.1"/>
    </source>
</evidence>
<name>A0AAV6J6C2_9ERIC</name>
<evidence type="ECO:0000256" key="1">
    <source>
        <dbReference type="SAM" id="MobiDB-lite"/>
    </source>
</evidence>
<evidence type="ECO:0000259" key="2">
    <source>
        <dbReference type="Pfam" id="PF10536"/>
    </source>
</evidence>
<sequence>MASVPLIQFSHVEQHQPERVLRQFGGRQTIPPSKSLGEFHAMDLRNGAKDWRKPIRLWNDRANNIVNITEPDILVYPTDDPYLDWYKRITLRFVSKMCAATNTAMLLFERLSMPYLSTEAVQAMIQKGIKCLKFQEKLFRKIAPEHKIREPQVEEEFDEDYDHMDPHLQAEEGVHQQNQPLPQHQPQGPPEDTHAEYQFEEPVTSTSGGPVHPSELSTPFSSAILNMDGVSMSPIT</sequence>
<dbReference type="InterPro" id="IPR019557">
    <property type="entry name" value="AminoTfrase-like_pln_mobile"/>
</dbReference>
<reference evidence="3" key="1">
    <citation type="submission" date="2020-08" db="EMBL/GenBank/DDBJ databases">
        <title>Plant Genome Project.</title>
        <authorList>
            <person name="Zhang R.-G."/>
        </authorList>
    </citation>
    <scope>NUCLEOTIDE SEQUENCE</scope>
    <source>
        <strain evidence="3">WSP0</strain>
        <tissue evidence="3">Leaf</tissue>
    </source>
</reference>